<evidence type="ECO:0000256" key="1">
    <source>
        <dbReference type="ARBA" id="ARBA00008779"/>
    </source>
</evidence>
<dbReference type="InterPro" id="IPR050738">
    <property type="entry name" value="Sulfatase"/>
</dbReference>
<reference evidence="5" key="1">
    <citation type="submission" date="2017-09" db="EMBL/GenBank/DDBJ databases">
        <title>Metaegenomics of thermophilic ammonia-oxidizing enrichment culture.</title>
        <authorList>
            <person name="Kato S."/>
            <person name="Suzuki K."/>
        </authorList>
    </citation>
    <scope>NUCLEOTIDE SEQUENCE [LARGE SCALE GENOMIC DNA]</scope>
</reference>
<dbReference type="Gene3D" id="3.40.720.10">
    <property type="entry name" value="Alkaline Phosphatase, subunit A"/>
    <property type="match status" value="2"/>
</dbReference>
<dbReference type="Proteomes" id="UP000236173">
    <property type="component" value="Unassembled WGS sequence"/>
</dbReference>
<dbReference type="Pfam" id="PF00884">
    <property type="entry name" value="Sulfatase"/>
    <property type="match status" value="1"/>
</dbReference>
<dbReference type="EMBL" id="BEHT01000039">
    <property type="protein sequence ID" value="GBC99833.1"/>
    <property type="molecule type" value="Genomic_DNA"/>
</dbReference>
<dbReference type="SUPFAM" id="SSF53649">
    <property type="entry name" value="Alkaline phosphatase-like"/>
    <property type="match status" value="1"/>
</dbReference>
<dbReference type="PANTHER" id="PTHR42693:SF53">
    <property type="entry name" value="ENDO-4-O-SULFATASE"/>
    <property type="match status" value="1"/>
</dbReference>
<organism evidence="4 5">
    <name type="scientific">Candidatus Fervidibacter japonicus</name>
    <dbReference type="NCBI Taxonomy" id="2035412"/>
    <lineage>
        <taxon>Bacteria</taxon>
        <taxon>Candidatus Fervidibacterota</taxon>
        <taxon>Candidatus Fervidibacter</taxon>
    </lineage>
</organism>
<comment type="caution">
    <text evidence="4">The sequence shown here is derived from an EMBL/GenBank/DDBJ whole genome shotgun (WGS) entry which is preliminary data.</text>
</comment>
<name>A0A2H5XF73_9BACT</name>
<evidence type="ECO:0000313" key="5">
    <source>
        <dbReference type="Proteomes" id="UP000236173"/>
    </source>
</evidence>
<dbReference type="EC" id="3.1.6.1" evidence="4"/>
<dbReference type="InterPro" id="IPR017850">
    <property type="entry name" value="Alkaline_phosphatase_core_sf"/>
</dbReference>
<dbReference type="GO" id="GO:0004065">
    <property type="term" value="F:arylsulfatase activity"/>
    <property type="evidence" value="ECO:0007669"/>
    <property type="project" value="UniProtKB-EC"/>
</dbReference>
<comment type="similarity">
    <text evidence="1">Belongs to the sulfatase family.</text>
</comment>
<gene>
    <name evidence="4" type="primary">atsA</name>
    <name evidence="4" type="ORF">HRbin17_02364</name>
</gene>
<evidence type="ECO:0000313" key="4">
    <source>
        <dbReference type="EMBL" id="GBC99833.1"/>
    </source>
</evidence>
<dbReference type="PANTHER" id="PTHR42693">
    <property type="entry name" value="ARYLSULFATASE FAMILY MEMBER"/>
    <property type="match status" value="1"/>
</dbReference>
<evidence type="ECO:0000256" key="2">
    <source>
        <dbReference type="ARBA" id="ARBA00022801"/>
    </source>
</evidence>
<feature type="domain" description="Sulfatase N-terminal" evidence="3">
    <location>
        <begin position="35"/>
        <end position="366"/>
    </location>
</feature>
<evidence type="ECO:0000259" key="3">
    <source>
        <dbReference type="Pfam" id="PF00884"/>
    </source>
</evidence>
<dbReference type="AlphaFoldDB" id="A0A2H5XF73"/>
<keyword evidence="2 4" id="KW-0378">Hydrolase</keyword>
<protein>
    <submittedName>
        <fullName evidence="4">Arylsulfatase</fullName>
        <ecNumber evidence="4">3.1.6.1</ecNumber>
    </submittedName>
</protein>
<dbReference type="InterPro" id="IPR000917">
    <property type="entry name" value="Sulfatase_N"/>
</dbReference>
<proteinExistence type="inferred from homology"/>
<sequence length="479" mass="54211">MRGWRRREWLKILGASIVIGGVSEMSSTTQKRRPPNLLFVLTDDQAQWAVGAYGNPDIHTPNMDKLAREGMRFNFAMTCPVCSPSRGMILSGLYPHQIGLDDYISDEDEGIDSKVPLLSEVLKQAGYVTALFGKWHLGHKRPEHHPNRRGFDVFIGARGGGFANKAPKLEVNGEVKQFSGFAIEVLTEHALQFMRQNRDRPFALFFHTREPHLPYLPVPEEAMKPYEGKKLKVPKVEGVPEERMQEEYRAYYSAITAVDIALGKLLDELEALGISDDTIVIFMGDNGYMIGQHGLETKGNAWKIVPQGGTVIGTKILGDPKLRRPNMFDLSIMVPLIICWRGVVPPNSVCDELVISTDLMPTFVEILKQFGCDVPTNLRFEGQSLLPLLRGEKVAWRDAAFLLYDMHHGAVAHMRMVRTKRWKLVLHLEEGGQHELYDFGNDPDEERNLYGDPSVRAVQEELTERLRQWQKQVGDPKVD</sequence>
<accession>A0A2H5XF73</accession>